<organism evidence="3 4">
    <name type="scientific">Tritrichomonas musculus</name>
    <dbReference type="NCBI Taxonomy" id="1915356"/>
    <lineage>
        <taxon>Eukaryota</taxon>
        <taxon>Metamonada</taxon>
        <taxon>Parabasalia</taxon>
        <taxon>Tritrichomonadida</taxon>
        <taxon>Tritrichomonadidae</taxon>
        <taxon>Tritrichomonas</taxon>
    </lineage>
</organism>
<proteinExistence type="predicted"/>
<feature type="region of interest" description="Disordered" evidence="1">
    <location>
        <begin position="412"/>
        <end position="600"/>
    </location>
</feature>
<evidence type="ECO:0000313" key="2">
    <source>
        <dbReference type="EMBL" id="KAK8835268.1"/>
    </source>
</evidence>
<dbReference type="Proteomes" id="UP001470230">
    <property type="component" value="Unassembled WGS sequence"/>
</dbReference>
<feature type="compositionally biased region" description="Basic residues" evidence="1">
    <location>
        <begin position="533"/>
        <end position="549"/>
    </location>
</feature>
<feature type="compositionally biased region" description="Basic and acidic residues" evidence="1">
    <location>
        <begin position="550"/>
        <end position="559"/>
    </location>
</feature>
<dbReference type="EMBL" id="JAPFFF010000029">
    <property type="protein sequence ID" value="KAK8846249.1"/>
    <property type="molecule type" value="Genomic_DNA"/>
</dbReference>
<sequence>MSTSRRTSVFVHFPSTGQIYEENVNYEDTVYQFVSRLLQSSNINNSDDFKLYSIDKKALRFRPEESCSAFFGIHCRHLILTRSELVNVDFFFENHYYNVVYDTSSPAMTFIDNAIHLLQSSSSKFAPPLTKSDGINYYFALYDPVADIIIKSTSPLNTNFVVLKRFEYIAPGYVFDFSQSKDFYGKLSNCSFESNATSNFIKQFRSYHRREHLSGIDFIEFTEERAHFLFDSFRNKLFDKNEVTLSEQINFLFTILSLAKQPYIPLSLQKMIISAMELEDDRKIFYIAKAIAVYIPLSTHLVLEELFQFFGTATIEEESWNVISLMLTDLLFETKTEDREENYTEDIEDPNKGQYVYESSVEKNERERETFIKFTRFLLLYFKQIFNLKENIGRRNSIRMIKKIPKCESKGSMKCKKEKKAKGDKKAKKKKGDNEYSLNIHPDNDNSDEAQSNDDNNSQNEPESENKKEQNEKKKTEDQDSDEKPKNDNDNGSLHSDIEEPKRSRSDRQKKENKLLSKVQKNKNNSDSETANKRSKSAKKAKNYKKKKSEIKSDEDNIIKKSFSLDTKERSKVESKSADDELQKNTKKLKQKDQIETSEKSEIDNENYTFILYEEMKPQQMITRTINGFIDINIDETIEFVPDQSIFQILSSHIQKEEEELKEQDLSSEIDELNDIITILKVKFNSAVYADQAASPNSKERKPLLL</sequence>
<feature type="compositionally biased region" description="Basic residues" evidence="1">
    <location>
        <begin position="413"/>
        <end position="431"/>
    </location>
</feature>
<keyword evidence="4" id="KW-1185">Reference proteome</keyword>
<protein>
    <submittedName>
        <fullName evidence="3">Uncharacterized protein</fullName>
    </submittedName>
</protein>
<dbReference type="EMBL" id="JAPFFF010000198">
    <property type="protein sequence ID" value="KAK8835268.1"/>
    <property type="molecule type" value="Genomic_DNA"/>
</dbReference>
<reference evidence="3 4" key="1">
    <citation type="submission" date="2024-04" db="EMBL/GenBank/DDBJ databases">
        <title>Tritrichomonas musculus Genome.</title>
        <authorList>
            <person name="Alves-Ferreira E."/>
            <person name="Grigg M."/>
            <person name="Lorenzi H."/>
            <person name="Galac M."/>
        </authorList>
    </citation>
    <scope>NUCLEOTIDE SEQUENCE [LARGE SCALE GENOMIC DNA]</scope>
    <source>
        <strain evidence="3 4">EAF2021</strain>
    </source>
</reference>
<name>A0ABR2HGV5_9EUKA</name>
<evidence type="ECO:0000313" key="4">
    <source>
        <dbReference type="Proteomes" id="UP001470230"/>
    </source>
</evidence>
<accession>A0ABR2HGV5</accession>
<evidence type="ECO:0000313" key="3">
    <source>
        <dbReference type="EMBL" id="KAK8846249.1"/>
    </source>
</evidence>
<evidence type="ECO:0000256" key="1">
    <source>
        <dbReference type="SAM" id="MobiDB-lite"/>
    </source>
</evidence>
<feature type="compositionally biased region" description="Basic and acidic residues" evidence="1">
    <location>
        <begin position="464"/>
        <end position="489"/>
    </location>
</feature>
<feature type="compositionally biased region" description="Basic and acidic residues" evidence="1">
    <location>
        <begin position="496"/>
        <end position="515"/>
    </location>
</feature>
<gene>
    <name evidence="2" type="ORF">M9Y10_016239</name>
    <name evidence="3" type="ORF">M9Y10_020255</name>
</gene>
<comment type="caution">
    <text evidence="3">The sequence shown here is derived from an EMBL/GenBank/DDBJ whole genome shotgun (WGS) entry which is preliminary data.</text>
</comment>
<feature type="compositionally biased region" description="Basic and acidic residues" evidence="1">
    <location>
        <begin position="591"/>
        <end position="600"/>
    </location>
</feature>
<feature type="compositionally biased region" description="Basic and acidic residues" evidence="1">
    <location>
        <begin position="566"/>
        <end position="584"/>
    </location>
</feature>